<dbReference type="InterPro" id="IPR050706">
    <property type="entry name" value="Cyclic-di-GMP_PDE-like"/>
</dbReference>
<gene>
    <name evidence="3" type="ORF">G4D63_10855</name>
</gene>
<dbReference type="FunFam" id="3.20.20.450:FF:000001">
    <property type="entry name" value="Cyclic di-GMP phosphodiesterase yahA"/>
    <property type="match status" value="1"/>
</dbReference>
<dbReference type="Pfam" id="PF00990">
    <property type="entry name" value="GGDEF"/>
    <property type="match status" value="1"/>
</dbReference>
<dbReference type="Gene3D" id="3.30.450.40">
    <property type="match status" value="1"/>
</dbReference>
<dbReference type="InterPro" id="IPR035919">
    <property type="entry name" value="EAL_sf"/>
</dbReference>
<proteinExistence type="predicted"/>
<dbReference type="Pfam" id="PF01590">
    <property type="entry name" value="GAF"/>
    <property type="match status" value="1"/>
</dbReference>
<dbReference type="Gene3D" id="3.20.20.450">
    <property type="entry name" value="EAL domain"/>
    <property type="match status" value="1"/>
</dbReference>
<organism evidence="3 4">
    <name type="scientific">Bacillus mesophilus</name>
    <dbReference type="NCBI Taxonomy" id="1808955"/>
    <lineage>
        <taxon>Bacteria</taxon>
        <taxon>Bacillati</taxon>
        <taxon>Bacillota</taxon>
        <taxon>Bacilli</taxon>
        <taxon>Bacillales</taxon>
        <taxon>Bacillaceae</taxon>
        <taxon>Bacillus</taxon>
    </lineage>
</organism>
<dbReference type="AlphaFoldDB" id="A0A6M0Q7G0"/>
<dbReference type="InterPro" id="IPR043128">
    <property type="entry name" value="Rev_trsase/Diguanyl_cyclase"/>
</dbReference>
<dbReference type="GO" id="GO:0071111">
    <property type="term" value="F:cyclic-guanylate-specific phosphodiesterase activity"/>
    <property type="evidence" value="ECO:0007669"/>
    <property type="project" value="InterPro"/>
</dbReference>
<dbReference type="SUPFAM" id="SSF141868">
    <property type="entry name" value="EAL domain-like"/>
    <property type="match status" value="1"/>
</dbReference>
<dbReference type="InterPro" id="IPR003018">
    <property type="entry name" value="GAF"/>
</dbReference>
<dbReference type="PROSITE" id="PS50887">
    <property type="entry name" value="GGDEF"/>
    <property type="match status" value="1"/>
</dbReference>
<reference evidence="3 4" key="1">
    <citation type="submission" date="2020-02" db="EMBL/GenBank/DDBJ databases">
        <title>Bacillus aquiflavi sp. nov., isolated from yellow water of strong flavor Chinese baijiu in Yibin region of China.</title>
        <authorList>
            <person name="Xie J."/>
        </authorList>
    </citation>
    <scope>NUCLEOTIDE SEQUENCE [LARGE SCALE GENOMIC DNA]</scope>
    <source>
        <strain evidence="3 4">SA4</strain>
    </source>
</reference>
<dbReference type="SMART" id="SM00267">
    <property type="entry name" value="GGDEF"/>
    <property type="match status" value="1"/>
</dbReference>
<comment type="caution">
    <text evidence="3">The sequence shown here is derived from an EMBL/GenBank/DDBJ whole genome shotgun (WGS) entry which is preliminary data.</text>
</comment>
<accession>A0A6M0Q7G0</accession>
<evidence type="ECO:0000313" key="3">
    <source>
        <dbReference type="EMBL" id="NEY72223.1"/>
    </source>
</evidence>
<dbReference type="InterPro" id="IPR029016">
    <property type="entry name" value="GAF-like_dom_sf"/>
</dbReference>
<dbReference type="InterPro" id="IPR001633">
    <property type="entry name" value="EAL_dom"/>
</dbReference>
<dbReference type="InterPro" id="IPR029787">
    <property type="entry name" value="Nucleotide_cyclase"/>
</dbReference>
<dbReference type="NCBIfam" id="TIGR00254">
    <property type="entry name" value="GGDEF"/>
    <property type="match status" value="1"/>
</dbReference>
<dbReference type="Pfam" id="PF00563">
    <property type="entry name" value="EAL"/>
    <property type="match status" value="1"/>
</dbReference>
<dbReference type="CDD" id="cd01949">
    <property type="entry name" value="GGDEF"/>
    <property type="match status" value="1"/>
</dbReference>
<dbReference type="Proteomes" id="UP000481043">
    <property type="component" value="Unassembled WGS sequence"/>
</dbReference>
<dbReference type="Gene3D" id="3.30.70.270">
    <property type="match status" value="1"/>
</dbReference>
<dbReference type="PROSITE" id="PS50883">
    <property type="entry name" value="EAL"/>
    <property type="match status" value="1"/>
</dbReference>
<evidence type="ECO:0000313" key="4">
    <source>
        <dbReference type="Proteomes" id="UP000481043"/>
    </source>
</evidence>
<dbReference type="InterPro" id="IPR000160">
    <property type="entry name" value="GGDEF_dom"/>
</dbReference>
<protein>
    <submittedName>
        <fullName evidence="3">Sensor domain-containing phosphodiesterase</fullName>
    </submittedName>
</protein>
<dbReference type="PANTHER" id="PTHR33121">
    <property type="entry name" value="CYCLIC DI-GMP PHOSPHODIESTERASE PDEF"/>
    <property type="match status" value="1"/>
</dbReference>
<dbReference type="CDD" id="cd01948">
    <property type="entry name" value="EAL"/>
    <property type="match status" value="1"/>
</dbReference>
<dbReference type="EMBL" id="JAAIWM010000003">
    <property type="protein sequence ID" value="NEY72223.1"/>
    <property type="molecule type" value="Genomic_DNA"/>
</dbReference>
<keyword evidence="4" id="KW-1185">Reference proteome</keyword>
<sequence length="513" mass="58548">MKRGREPLFIPELSEINNTDFQDIISSLGGDGCYFGVPLFTKENQVIGTLCGIDTRPYSFSQQDIHYINSIAHLITQTIILERLLIKDDLTGLYNRQFAQSYLENDQNPKHEIFSLLYMDVDRFKLINDSYGHETGDQLVLKIAERITEMLHQNGIACRMGGDEFLVIIPKNDHKSIDDYLHEVESFAEELSDAISQPILVNGEELQVHVSIGISIYPLHAKDMETLLKNADMAMYKAKEKGSKIEVYDRRQGKTLARQLLLENEMRKALERDEFTLHYQSQYDIQTGNIVGLEALIRWEHPIYGSISPGEFIPIAEETGFIIQIGEWVIKQVCQDGQSWLEQGGQPIQFSLNISSEQIKSKRFVERVEKIITETGFDPCWLKFEITESIFMENLDIAVKVITQLKGTGLWTALDDFGTGYSSLSYIKHLPIDYLKIDRGFIKEITNNNGDQAIVKAMITLCNELGIGVIAEGIEDMSQHQYLKKHGCHIGQGFYYQRPVPFQTLVEMNKLSI</sequence>
<feature type="domain" description="GGDEF" evidence="2">
    <location>
        <begin position="112"/>
        <end position="250"/>
    </location>
</feature>
<evidence type="ECO:0000259" key="2">
    <source>
        <dbReference type="PROSITE" id="PS50887"/>
    </source>
</evidence>
<evidence type="ECO:0000259" key="1">
    <source>
        <dbReference type="PROSITE" id="PS50883"/>
    </source>
</evidence>
<name>A0A6M0Q7G0_9BACI</name>
<feature type="domain" description="EAL" evidence="1">
    <location>
        <begin position="259"/>
        <end position="513"/>
    </location>
</feature>
<dbReference type="SMART" id="SM00052">
    <property type="entry name" value="EAL"/>
    <property type="match status" value="1"/>
</dbReference>
<dbReference type="RefSeq" id="WP_163179682.1">
    <property type="nucleotide sequence ID" value="NZ_JAAIWM010000003.1"/>
</dbReference>
<dbReference type="SUPFAM" id="SSF55073">
    <property type="entry name" value="Nucleotide cyclase"/>
    <property type="match status" value="1"/>
</dbReference>
<dbReference type="PANTHER" id="PTHR33121:SF70">
    <property type="entry name" value="SIGNALING PROTEIN YKOW"/>
    <property type="match status" value="1"/>
</dbReference>
<dbReference type="SUPFAM" id="SSF55781">
    <property type="entry name" value="GAF domain-like"/>
    <property type="match status" value="1"/>
</dbReference>